<evidence type="ECO:0000313" key="3">
    <source>
        <dbReference type="Proteomes" id="UP000007648"/>
    </source>
</evidence>
<reference evidence="2" key="2">
    <citation type="submission" date="2025-08" db="UniProtKB">
        <authorList>
            <consortium name="Ensembl"/>
        </authorList>
    </citation>
    <scope>IDENTIFICATION</scope>
</reference>
<dbReference type="Proteomes" id="UP000007648">
    <property type="component" value="Unassembled WGS sequence"/>
</dbReference>
<dbReference type="AlphaFoldDB" id="G3WX30"/>
<dbReference type="Gene3D" id="1.10.287.1490">
    <property type="match status" value="1"/>
</dbReference>
<feature type="coiled-coil region" evidence="1">
    <location>
        <begin position="257"/>
        <end position="308"/>
    </location>
</feature>
<dbReference type="InterPro" id="IPR051375">
    <property type="entry name" value="Tuftelin_GRINL1A/MYZAP/CCD68"/>
</dbReference>
<dbReference type="PANTHER" id="PTHR23171">
    <property type="entry name" value="GDOWN1"/>
    <property type="match status" value="1"/>
</dbReference>
<proteinExistence type="predicted"/>
<dbReference type="FunCoup" id="G3WX30">
    <property type="interactions" value="56"/>
</dbReference>
<dbReference type="GO" id="GO:0035556">
    <property type="term" value="P:intracellular signal transduction"/>
    <property type="evidence" value="ECO:0007669"/>
    <property type="project" value="TreeGrafter"/>
</dbReference>
<protein>
    <submittedName>
        <fullName evidence="2">Coiled-coil domain containing 68</fullName>
    </submittedName>
</protein>
<dbReference type="KEGG" id="shr:100927229"/>
<dbReference type="GeneID" id="100927229"/>
<dbReference type="Ensembl" id="ENSSHAT00000020143.2">
    <property type="protein sequence ID" value="ENSSHAP00000019985.2"/>
    <property type="gene ID" value="ENSSHAG00000016955.2"/>
</dbReference>
<dbReference type="STRING" id="9305.ENSSHAP00000019985"/>
<accession>G3WX30</accession>
<dbReference type="RefSeq" id="XP_003760030.1">
    <property type="nucleotide sequence ID" value="XM_003759982.4"/>
</dbReference>
<organism evidence="2 3">
    <name type="scientific">Sarcophilus harrisii</name>
    <name type="common">Tasmanian devil</name>
    <name type="synonym">Sarcophilus laniarius</name>
    <dbReference type="NCBI Taxonomy" id="9305"/>
    <lineage>
        <taxon>Eukaryota</taxon>
        <taxon>Metazoa</taxon>
        <taxon>Chordata</taxon>
        <taxon>Craniata</taxon>
        <taxon>Vertebrata</taxon>
        <taxon>Euteleostomi</taxon>
        <taxon>Mammalia</taxon>
        <taxon>Metatheria</taxon>
        <taxon>Dasyuromorphia</taxon>
        <taxon>Dasyuridae</taxon>
        <taxon>Sarcophilus</taxon>
    </lineage>
</organism>
<name>G3WX30_SARHA</name>
<dbReference type="GO" id="GO:0120103">
    <property type="term" value="C:centriolar subdistal appendage"/>
    <property type="evidence" value="ECO:0007669"/>
    <property type="project" value="Ensembl"/>
</dbReference>
<dbReference type="GO" id="GO:0005814">
    <property type="term" value="C:centriole"/>
    <property type="evidence" value="ECO:0007669"/>
    <property type="project" value="Ensembl"/>
</dbReference>
<feature type="coiled-coil region" evidence="1">
    <location>
        <begin position="105"/>
        <end position="151"/>
    </location>
</feature>
<dbReference type="RefSeq" id="XP_031801796.1">
    <property type="nucleotide sequence ID" value="XM_031945936.1"/>
</dbReference>
<dbReference type="OrthoDB" id="9391002at2759"/>
<dbReference type="HOGENOM" id="CLU_071853_0_0_1"/>
<keyword evidence="3" id="KW-1185">Reference proteome</keyword>
<gene>
    <name evidence="2" type="primary">CCDC68</name>
</gene>
<dbReference type="eggNOG" id="ENOG502RXID">
    <property type="taxonomic scope" value="Eukaryota"/>
</dbReference>
<evidence type="ECO:0000313" key="2">
    <source>
        <dbReference type="Ensembl" id="ENSSHAP00000019985.2"/>
    </source>
</evidence>
<dbReference type="CTD" id="80323"/>
<dbReference type="GO" id="GO:0008104">
    <property type="term" value="P:intracellular protein localization"/>
    <property type="evidence" value="ECO:0007669"/>
    <property type="project" value="Ensembl"/>
</dbReference>
<dbReference type="RefSeq" id="XP_023351942.1">
    <property type="nucleotide sequence ID" value="XM_023496174.2"/>
</dbReference>
<dbReference type="InParanoid" id="G3WX30"/>
<feature type="coiled-coil region" evidence="1">
    <location>
        <begin position="184"/>
        <end position="225"/>
    </location>
</feature>
<keyword evidence="1" id="KW-0175">Coiled coil</keyword>
<reference evidence="2" key="3">
    <citation type="submission" date="2025-09" db="UniProtKB">
        <authorList>
            <consortium name="Ensembl"/>
        </authorList>
    </citation>
    <scope>IDENTIFICATION</scope>
</reference>
<sequence>MTTLTMTKDVLQEETQAEEDNLALYDSTSAHIIEETEYVKKIRTTLEKIRYQIFKDEGGYKNTNHKLDGKLYSHNAEDGPVSQVDTSCPSFDLIMEKMKCKDLQLLEMNKENEVLKIKLEASREAGAATLRNVAQKLFESYQKQSEELRKKHEDDKKLLQVNNLEKEKKFKQHVQSLKQVTKRLEGKHSHITELENLVQRMEEEKKLLLERKASLQIKLEQLRVNSKNAKSCKDLQTEISTLQRQISYLQFVIHSQHQNLRSVIQEMEGLKNDVQEQDKRIETLKEKVNTLEAQNKDLKSKIEFWSDNSRIKVSKGVSTSEFMAEDTSPYLMLIRLRK</sequence>
<dbReference type="PANTHER" id="PTHR23171:SF3">
    <property type="entry name" value="COILED-COIL DOMAIN-CONTAINING PROTEIN 68"/>
    <property type="match status" value="1"/>
</dbReference>
<dbReference type="GeneTree" id="ENSGT00950000183065"/>
<dbReference type="GO" id="GO:0034454">
    <property type="term" value="P:microtubule anchoring at centrosome"/>
    <property type="evidence" value="ECO:0007669"/>
    <property type="project" value="Ensembl"/>
</dbReference>
<reference evidence="2 3" key="1">
    <citation type="journal article" date="2011" name="Proc. Natl. Acad. Sci. U.S.A.">
        <title>Genetic diversity and population structure of the endangered marsupial Sarcophilus harrisii (Tasmanian devil).</title>
        <authorList>
            <person name="Miller W."/>
            <person name="Hayes V.M."/>
            <person name="Ratan A."/>
            <person name="Petersen D.C."/>
            <person name="Wittekindt N.E."/>
            <person name="Miller J."/>
            <person name="Walenz B."/>
            <person name="Knight J."/>
            <person name="Qi J."/>
            <person name="Zhao F."/>
            <person name="Wang Q."/>
            <person name="Bedoya-Reina O.C."/>
            <person name="Katiyar N."/>
            <person name="Tomsho L.P."/>
            <person name="Kasson L.M."/>
            <person name="Hardie R.A."/>
            <person name="Woodbridge P."/>
            <person name="Tindall E.A."/>
            <person name="Bertelsen M.F."/>
            <person name="Dixon D."/>
            <person name="Pyecroft S."/>
            <person name="Helgen K.M."/>
            <person name="Lesk A.M."/>
            <person name="Pringle T.H."/>
            <person name="Patterson N."/>
            <person name="Zhang Y."/>
            <person name="Kreiss A."/>
            <person name="Woods G.M."/>
            <person name="Jones M.E."/>
            <person name="Schuster S.C."/>
        </authorList>
    </citation>
    <scope>NUCLEOTIDE SEQUENCE [LARGE SCALE GENOMIC DNA]</scope>
</reference>
<evidence type="ECO:0000256" key="1">
    <source>
        <dbReference type="SAM" id="Coils"/>
    </source>
</evidence>